<organism evidence="1">
    <name type="scientific">gut metagenome</name>
    <dbReference type="NCBI Taxonomy" id="749906"/>
    <lineage>
        <taxon>unclassified sequences</taxon>
        <taxon>metagenomes</taxon>
        <taxon>organismal metagenomes</taxon>
    </lineage>
</organism>
<dbReference type="InterPro" id="IPR038673">
    <property type="entry name" value="OprB_sf"/>
</dbReference>
<dbReference type="EMBL" id="AMCI01000774">
    <property type="protein sequence ID" value="EJX07841.1"/>
    <property type="molecule type" value="Genomic_DNA"/>
</dbReference>
<dbReference type="Gene3D" id="2.40.160.180">
    <property type="entry name" value="Carbohydrate-selective porin OprB"/>
    <property type="match status" value="1"/>
</dbReference>
<gene>
    <name evidence="1" type="ORF">EVA_04021</name>
</gene>
<proteinExistence type="predicted"/>
<sequence length="347" mass="39361">MFRKFLIILWGCSCTCASPAQSFDGESIVEGQWDLHRHTHLVHFLKFELHLPLGEKAGRVEASTLHVWGMGENGIDSWQGNSNIDTDRTLAALAVLGYRYEWTCGSLFIGIRNVNEDFFTSEVTSLFTNSSCGIFPTLSACYPIADYPLSGLTIYGEITWDEWRWKNSVSNGVGYAGWTHRNTPFRLRPGKDGLFYLSQLEYISPRGQYYIGAAGHTRHFSADPEGDISAASASFRHPSLAWWVYGEQSVWRAGGRKLSLMAQYSENTDRRNRCYRYGELGCAYQDPMNQIGISGQGVQYQQGTEYLFEVTWKRDLGPRWALNPSFQYIANRDGNFVGFSARISCRF</sequence>
<accession>J9D549</accession>
<dbReference type="AlphaFoldDB" id="J9D549"/>
<dbReference type="InterPro" id="IPR007049">
    <property type="entry name" value="Carb-sel_porin_OprB"/>
</dbReference>
<comment type="caution">
    <text evidence="1">The sequence shown here is derived from an EMBL/GenBank/DDBJ whole genome shotgun (WGS) entry which is preliminary data.</text>
</comment>
<dbReference type="GO" id="GO:0015288">
    <property type="term" value="F:porin activity"/>
    <property type="evidence" value="ECO:0007669"/>
    <property type="project" value="InterPro"/>
</dbReference>
<name>J9D549_9ZZZZ</name>
<dbReference type="GO" id="GO:0008643">
    <property type="term" value="P:carbohydrate transport"/>
    <property type="evidence" value="ECO:0007669"/>
    <property type="project" value="InterPro"/>
</dbReference>
<dbReference type="Pfam" id="PF04966">
    <property type="entry name" value="OprB"/>
    <property type="match status" value="1"/>
</dbReference>
<evidence type="ECO:0000313" key="1">
    <source>
        <dbReference type="EMBL" id="EJX07841.1"/>
    </source>
</evidence>
<reference evidence="1" key="1">
    <citation type="journal article" date="2012" name="PLoS ONE">
        <title>Gene sets for utilization of primary and secondary nutrition supplies in the distal gut of endangered iberian lynx.</title>
        <authorList>
            <person name="Alcaide M."/>
            <person name="Messina E."/>
            <person name="Richter M."/>
            <person name="Bargiela R."/>
            <person name="Peplies J."/>
            <person name="Huws S.A."/>
            <person name="Newbold C.J."/>
            <person name="Golyshin P.N."/>
            <person name="Simon M.A."/>
            <person name="Lopez G."/>
            <person name="Yakimov M.M."/>
            <person name="Ferrer M."/>
        </authorList>
    </citation>
    <scope>NUCLEOTIDE SEQUENCE</scope>
</reference>
<protein>
    <submittedName>
        <fullName evidence="1">Carbohydrate-selective porin, OprB</fullName>
    </submittedName>
</protein>
<dbReference type="GO" id="GO:0016020">
    <property type="term" value="C:membrane"/>
    <property type="evidence" value="ECO:0007669"/>
    <property type="project" value="InterPro"/>
</dbReference>